<feature type="domain" description="Sulfatase-modifying factor enzyme-like" evidence="6">
    <location>
        <begin position="664"/>
        <end position="977"/>
    </location>
</feature>
<feature type="domain" description="Histidine-specific methyltransferase SAM-dependent" evidence="7">
    <location>
        <begin position="62"/>
        <end position="407"/>
    </location>
</feature>
<evidence type="ECO:0000256" key="1">
    <source>
        <dbReference type="ARBA" id="ARBA00022603"/>
    </source>
</evidence>
<evidence type="ECO:0000313" key="10">
    <source>
        <dbReference type="Proteomes" id="UP001151518"/>
    </source>
</evidence>
<protein>
    <submittedName>
        <fullName evidence="9">Uncharacterized protein</fullName>
    </submittedName>
</protein>
<dbReference type="Gene3D" id="3.40.50.150">
    <property type="entry name" value="Vaccinia Virus protein VP39"/>
    <property type="match status" value="1"/>
</dbReference>
<organism evidence="9 10">
    <name type="scientific">Coemansia spiralis</name>
    <dbReference type="NCBI Taxonomy" id="417178"/>
    <lineage>
        <taxon>Eukaryota</taxon>
        <taxon>Fungi</taxon>
        <taxon>Fungi incertae sedis</taxon>
        <taxon>Zoopagomycota</taxon>
        <taxon>Kickxellomycotina</taxon>
        <taxon>Kickxellomycetes</taxon>
        <taxon>Kickxellales</taxon>
        <taxon>Kickxellaceae</taxon>
        <taxon>Coemansia</taxon>
    </lineage>
</organism>
<dbReference type="PANTHER" id="PTHR43397:SF1">
    <property type="entry name" value="ERGOTHIONEINE BIOSYNTHESIS PROTEIN 1"/>
    <property type="match status" value="1"/>
</dbReference>
<keyword evidence="3" id="KW-0560">Oxidoreductase</keyword>
<dbReference type="InterPro" id="IPR005532">
    <property type="entry name" value="SUMF_dom"/>
</dbReference>
<dbReference type="InterPro" id="IPR019257">
    <property type="entry name" value="MeTrfase_dom"/>
</dbReference>
<dbReference type="GO" id="GO:0032259">
    <property type="term" value="P:methylation"/>
    <property type="evidence" value="ECO:0007669"/>
    <property type="project" value="UniProtKB-KW"/>
</dbReference>
<evidence type="ECO:0000313" key="9">
    <source>
        <dbReference type="EMBL" id="KAJ2680812.1"/>
    </source>
</evidence>
<dbReference type="Pfam" id="PF03781">
    <property type="entry name" value="FGE-sulfatase"/>
    <property type="match status" value="1"/>
</dbReference>
<dbReference type="InterPro" id="IPR016187">
    <property type="entry name" value="CTDL_fold"/>
</dbReference>
<dbReference type="SUPFAM" id="SSF56436">
    <property type="entry name" value="C-type lectin-like"/>
    <property type="match status" value="1"/>
</dbReference>
<evidence type="ECO:0000256" key="2">
    <source>
        <dbReference type="ARBA" id="ARBA00022679"/>
    </source>
</evidence>
<evidence type="ECO:0000256" key="5">
    <source>
        <dbReference type="ARBA" id="ARBA00037882"/>
    </source>
</evidence>
<dbReference type="InterPro" id="IPR029063">
    <property type="entry name" value="SAM-dependent_MTases_sf"/>
</dbReference>
<sequence length="982" mass="110332">MNMAAVADIDFTSKAKLQAPSTGENASVLKQSDDTSVHYQFIDYRSSSSPDDCSVMPPLLKEIVTGLTSYKELPGDAATHKIRSLPTVILYDDNGLDLFDRITYLPEYYLTACEIEVLESKIQEIVAEIPSNSDVIELGCGSLRKTKLLLDALNKHQTGVTYYAIDVMPQPLHESMKQLARRLSNISFVALCGTYDEVLVHFKQSTRRKTVLWLGSSIGNLSAKSAIDMLSGIATNALAVNDAVIVGMDKQKDPAIIIDAYHDPQGMTARFELNALAHANNIVSEFAAQQSGLLAENDQKNSGTQSMFDLDKFKYVGGYDANIGRHSAYLEAKMDATVQWPQSIAPQVKELCGDSDDMVFKRGDRIYIESSHKYGEGAAETIARASRLMHIAEWSDSRNYYSLNLFRKPLFSMTPSLAIDSASLDKWSGPIARAKGILQLPPSTIAPAQFPAIPNAKEWRELWSVWDALTLHIIPHSKLLDRPIDLRHPFIFYLGHIPAFADIHMTAADLAPLTEPSVYAQWFERGIDPNIEDSTICHSHSEIPKDWPPLDEVLAYRDRVRKRILAWLGSYAEYPEQAAADAARHIWMSFEHEAMHIETLLYMVLQMPPSTINPPISIHFALQNAQRPKEQWIKYAGGRRIPFGLSDDNEHLLQSQKLPPHHVFGWDNESPQTKIDMKPFIIRTQPVTNGEYMDFLHAIVASSSKMPTVEIGELIPLSWVKLDSDPASVIESASHTGNYTTELLEYEYGVRTVVGTPSISSTEASLWPVFVSQKQAHAYAHWRGKRLPSEQEWTHSARTYHLARALSSLYLASSKSHLLGTSTLAEDSTQQPIDSYLEKMLAEQGTTAEEQVMQHPFDMYIPSDANVGFAHWHPMPVSTKDPNTRNTNEAFPEATFIGNGWEWTATQFYPYEGFKASPMYPGYSADFFDPQDIANTDSVHYVVKGGSYVTHLRIAQRQTFRNWYQRGYPYVLATFRLCDQDE</sequence>
<dbReference type="Proteomes" id="UP001151518">
    <property type="component" value="Unassembled WGS sequence"/>
</dbReference>
<dbReference type="EMBL" id="JANBTW010000003">
    <property type="protein sequence ID" value="KAJ2680812.1"/>
    <property type="molecule type" value="Genomic_DNA"/>
</dbReference>
<gene>
    <name evidence="9" type="ORF">GGI25_000448</name>
</gene>
<name>A0A9W8GC22_9FUNG</name>
<dbReference type="Pfam" id="PF12867">
    <property type="entry name" value="DinB_2"/>
    <property type="match status" value="1"/>
</dbReference>
<evidence type="ECO:0000256" key="4">
    <source>
        <dbReference type="ARBA" id="ARBA00023004"/>
    </source>
</evidence>
<dbReference type="PANTHER" id="PTHR43397">
    <property type="entry name" value="ERGOTHIONEINE BIOSYNTHESIS PROTEIN 1"/>
    <property type="match status" value="1"/>
</dbReference>
<evidence type="ECO:0000259" key="8">
    <source>
        <dbReference type="Pfam" id="PF12867"/>
    </source>
</evidence>
<keyword evidence="1" id="KW-0489">Methyltransferase</keyword>
<dbReference type="AlphaFoldDB" id="A0A9W8GC22"/>
<keyword evidence="2" id="KW-0808">Transferase</keyword>
<dbReference type="SUPFAM" id="SSF53335">
    <property type="entry name" value="S-adenosyl-L-methionine-dependent methyltransferases"/>
    <property type="match status" value="1"/>
</dbReference>
<accession>A0A9W8GC22</accession>
<evidence type="ECO:0000259" key="6">
    <source>
        <dbReference type="Pfam" id="PF03781"/>
    </source>
</evidence>
<dbReference type="InterPro" id="IPR024775">
    <property type="entry name" value="DinB-like"/>
</dbReference>
<proteinExistence type="predicted"/>
<dbReference type="GO" id="GO:0008168">
    <property type="term" value="F:methyltransferase activity"/>
    <property type="evidence" value="ECO:0007669"/>
    <property type="project" value="UniProtKB-KW"/>
</dbReference>
<reference evidence="9" key="1">
    <citation type="submission" date="2022-07" db="EMBL/GenBank/DDBJ databases">
        <title>Phylogenomic reconstructions and comparative analyses of Kickxellomycotina fungi.</title>
        <authorList>
            <person name="Reynolds N.K."/>
            <person name="Stajich J.E."/>
            <person name="Barry K."/>
            <person name="Grigoriev I.V."/>
            <person name="Crous P."/>
            <person name="Smith M.E."/>
        </authorList>
    </citation>
    <scope>NUCLEOTIDE SEQUENCE</scope>
    <source>
        <strain evidence="9">NRRL 3115</strain>
    </source>
</reference>
<dbReference type="Gene3D" id="3.90.1580.10">
    <property type="entry name" value="paralog of FGE (formylglycine-generating enzyme)"/>
    <property type="match status" value="1"/>
</dbReference>
<evidence type="ECO:0000256" key="3">
    <source>
        <dbReference type="ARBA" id="ARBA00023002"/>
    </source>
</evidence>
<dbReference type="InterPro" id="IPR017805">
    <property type="entry name" value="SAM_MeTrfase_EasF-type_put"/>
</dbReference>
<evidence type="ECO:0000259" key="7">
    <source>
        <dbReference type="Pfam" id="PF10017"/>
    </source>
</evidence>
<feature type="domain" description="DinB-like" evidence="8">
    <location>
        <begin position="459"/>
        <end position="599"/>
    </location>
</feature>
<keyword evidence="4" id="KW-0408">Iron</keyword>
<comment type="caution">
    <text evidence="9">The sequence shown here is derived from an EMBL/GenBank/DDBJ whole genome shotgun (WGS) entry which is preliminary data.</text>
</comment>
<dbReference type="InterPro" id="IPR042095">
    <property type="entry name" value="SUMF_sf"/>
</dbReference>
<dbReference type="InterPro" id="IPR051128">
    <property type="entry name" value="EgtD_Methyltrsf_superfamily"/>
</dbReference>
<comment type="pathway">
    <text evidence="5">Amino-acid biosynthesis; ergothioneine biosynthesis.</text>
</comment>
<dbReference type="Pfam" id="PF10017">
    <property type="entry name" value="Methyltransf_33"/>
    <property type="match status" value="1"/>
</dbReference>
<dbReference type="OrthoDB" id="659at2759"/>
<dbReference type="NCBIfam" id="TIGR03439">
    <property type="entry name" value="methyl_EasF"/>
    <property type="match status" value="1"/>
</dbReference>